<dbReference type="OrthoDB" id="47007at2759"/>
<dbReference type="AlphaFoldDB" id="A0A2P5HKX8"/>
<dbReference type="Proteomes" id="UP000094444">
    <property type="component" value="Unassembled WGS sequence"/>
</dbReference>
<evidence type="ECO:0000313" key="3">
    <source>
        <dbReference type="Proteomes" id="UP000094444"/>
    </source>
</evidence>
<keyword evidence="3" id="KW-1185">Reference proteome</keyword>
<feature type="region of interest" description="Disordered" evidence="1">
    <location>
        <begin position="213"/>
        <end position="285"/>
    </location>
</feature>
<proteinExistence type="predicted"/>
<organism evidence="2 3">
    <name type="scientific">Diaporthe helianthi</name>
    <dbReference type="NCBI Taxonomy" id="158607"/>
    <lineage>
        <taxon>Eukaryota</taxon>
        <taxon>Fungi</taxon>
        <taxon>Dikarya</taxon>
        <taxon>Ascomycota</taxon>
        <taxon>Pezizomycotina</taxon>
        <taxon>Sordariomycetes</taxon>
        <taxon>Sordariomycetidae</taxon>
        <taxon>Diaporthales</taxon>
        <taxon>Diaporthaceae</taxon>
        <taxon>Diaporthe</taxon>
    </lineage>
</organism>
<feature type="compositionally biased region" description="Basic and acidic residues" evidence="1">
    <location>
        <begin position="262"/>
        <end position="272"/>
    </location>
</feature>
<reference evidence="2" key="1">
    <citation type="submission" date="2017-09" db="EMBL/GenBank/DDBJ databases">
        <title>Polyketide synthases of a Diaporthe helianthi virulent isolate.</title>
        <authorList>
            <person name="Baroncelli R."/>
        </authorList>
    </citation>
    <scope>NUCLEOTIDE SEQUENCE [LARGE SCALE GENOMIC DNA]</scope>
    <source>
        <strain evidence="2">7/96</strain>
    </source>
</reference>
<accession>A0A2P5HKX8</accession>
<sequence length="399" mass="44190">MAASIPASPSPLSPVIPNAPVVVEWDDAVSRPRIPHYLAGPDPAAVQLNLLFNEEENTVSLKIRVRLYLEQAPGVERKEYVYICFNADNVHWLLRCPTRPLPRDMATAAGVRGPTSFFRIVLHNPIAVLAPMDAPVPLRSTRSSSLLDAVEELSRQTVLGIHVSQSIISDANVLRGICEAFTNGSIIQYTRHDSTGDFYQGRGAAVVQHFAGSARPTGRGEDAGPTTEEDNEVHGQEVGAGPPSYPEAQEQTMPPPPPPLLEEPKKRQRSPEDSASLPKRRQLSCEGSNTIHQVFENIGAKLLAQQEAQMTRFMSWQQAQMAKLVEQQQAVFSSMDRTVQGMESRIMERVEEHLRIESDAIDAHRDRGKEELMCELKSQCIDELKDILEDGLVSIVLLR</sequence>
<name>A0A2P5HKX8_DIAHE</name>
<gene>
    <name evidence="2" type="ORF">DHEL01_v210727</name>
</gene>
<evidence type="ECO:0000256" key="1">
    <source>
        <dbReference type="SAM" id="MobiDB-lite"/>
    </source>
</evidence>
<comment type="caution">
    <text evidence="2">The sequence shown here is derived from an EMBL/GenBank/DDBJ whole genome shotgun (WGS) entry which is preliminary data.</text>
</comment>
<dbReference type="InParanoid" id="A0A2P5HKX8"/>
<dbReference type="EMBL" id="MAVT02001453">
    <property type="protein sequence ID" value="POS70876.1"/>
    <property type="molecule type" value="Genomic_DNA"/>
</dbReference>
<protein>
    <submittedName>
        <fullName evidence="2">Uncharacterized protein</fullName>
    </submittedName>
</protein>
<evidence type="ECO:0000313" key="2">
    <source>
        <dbReference type="EMBL" id="POS70876.1"/>
    </source>
</evidence>